<feature type="compositionally biased region" description="Basic and acidic residues" evidence="1">
    <location>
        <begin position="1"/>
        <end position="14"/>
    </location>
</feature>
<name>A0A8J3W4S8_9ACTN</name>
<feature type="compositionally biased region" description="Basic and acidic residues" evidence="1">
    <location>
        <begin position="62"/>
        <end position="83"/>
    </location>
</feature>
<organism evidence="2 3">
    <name type="scientific">Planobispora longispora</name>
    <dbReference type="NCBI Taxonomy" id="28887"/>
    <lineage>
        <taxon>Bacteria</taxon>
        <taxon>Bacillati</taxon>
        <taxon>Actinomycetota</taxon>
        <taxon>Actinomycetes</taxon>
        <taxon>Streptosporangiales</taxon>
        <taxon>Streptosporangiaceae</taxon>
        <taxon>Planobispora</taxon>
    </lineage>
</organism>
<protein>
    <submittedName>
        <fullName evidence="2">Uncharacterized protein</fullName>
    </submittedName>
</protein>
<feature type="region of interest" description="Disordered" evidence="1">
    <location>
        <begin position="1"/>
        <end position="83"/>
    </location>
</feature>
<feature type="compositionally biased region" description="Basic and acidic residues" evidence="1">
    <location>
        <begin position="21"/>
        <end position="30"/>
    </location>
</feature>
<dbReference type="AlphaFoldDB" id="A0A8J3W4S8"/>
<sequence>MGRMKDTGFDRSEMPDADLPGDPRERHTDEGEGAPPGSSFPDALQNPAEHASGLGAAMPEPAHSRPGEKTGGETEGRTDGSSE</sequence>
<gene>
    <name evidence="2" type="ORF">Plo01_21370</name>
</gene>
<evidence type="ECO:0000313" key="3">
    <source>
        <dbReference type="Proteomes" id="UP000616724"/>
    </source>
</evidence>
<keyword evidence="3" id="KW-1185">Reference proteome</keyword>
<proteinExistence type="predicted"/>
<reference evidence="2 3" key="1">
    <citation type="submission" date="2021-01" db="EMBL/GenBank/DDBJ databases">
        <title>Whole genome shotgun sequence of Planobispora longispora NBRC 13918.</title>
        <authorList>
            <person name="Komaki H."/>
            <person name="Tamura T."/>
        </authorList>
    </citation>
    <scope>NUCLEOTIDE SEQUENCE [LARGE SCALE GENOMIC DNA]</scope>
    <source>
        <strain evidence="2 3">NBRC 13918</strain>
    </source>
</reference>
<dbReference type="EMBL" id="BOOH01000017">
    <property type="protein sequence ID" value="GIH75708.1"/>
    <property type="molecule type" value="Genomic_DNA"/>
</dbReference>
<dbReference type="Proteomes" id="UP000616724">
    <property type="component" value="Unassembled WGS sequence"/>
</dbReference>
<comment type="caution">
    <text evidence="2">The sequence shown here is derived from an EMBL/GenBank/DDBJ whole genome shotgun (WGS) entry which is preliminary data.</text>
</comment>
<evidence type="ECO:0000256" key="1">
    <source>
        <dbReference type="SAM" id="MobiDB-lite"/>
    </source>
</evidence>
<evidence type="ECO:0000313" key="2">
    <source>
        <dbReference type="EMBL" id="GIH75708.1"/>
    </source>
</evidence>
<accession>A0A8J3W4S8</accession>